<evidence type="ECO:0000313" key="2">
    <source>
        <dbReference type="Proteomes" id="UP000327439"/>
    </source>
</evidence>
<dbReference type="AlphaFoldDB" id="A0A5J5SPC7"/>
<dbReference type="Proteomes" id="UP000327439">
    <property type="component" value="Chromosome D01"/>
</dbReference>
<organism evidence="1 2">
    <name type="scientific">Gossypium barbadense</name>
    <name type="common">Sea Island cotton</name>
    <name type="synonym">Hibiscus barbadensis</name>
    <dbReference type="NCBI Taxonomy" id="3634"/>
    <lineage>
        <taxon>Eukaryota</taxon>
        <taxon>Viridiplantae</taxon>
        <taxon>Streptophyta</taxon>
        <taxon>Embryophyta</taxon>
        <taxon>Tracheophyta</taxon>
        <taxon>Spermatophyta</taxon>
        <taxon>Magnoliopsida</taxon>
        <taxon>eudicotyledons</taxon>
        <taxon>Gunneridae</taxon>
        <taxon>Pentapetalae</taxon>
        <taxon>rosids</taxon>
        <taxon>malvids</taxon>
        <taxon>Malvales</taxon>
        <taxon>Malvaceae</taxon>
        <taxon>Malvoideae</taxon>
        <taxon>Gossypium</taxon>
    </lineage>
</organism>
<keyword evidence="2" id="KW-1185">Reference proteome</keyword>
<name>A0A5J5SPC7_GOSBA</name>
<accession>A0A5J5SPC7</accession>
<protein>
    <submittedName>
        <fullName evidence="1">Uncharacterized protein</fullName>
    </submittedName>
</protein>
<proteinExistence type="predicted"/>
<evidence type="ECO:0000313" key="1">
    <source>
        <dbReference type="EMBL" id="KAB2044144.1"/>
    </source>
</evidence>
<reference evidence="2" key="1">
    <citation type="journal article" date="2020" name="Nat. Genet.">
        <title>Genomic diversifications of five Gossypium allopolyploid species and their impact on cotton improvement.</title>
        <authorList>
            <person name="Chen Z.J."/>
            <person name="Sreedasyam A."/>
            <person name="Ando A."/>
            <person name="Song Q."/>
            <person name="De Santiago L.M."/>
            <person name="Hulse-Kemp A.M."/>
            <person name="Ding M."/>
            <person name="Ye W."/>
            <person name="Kirkbride R.C."/>
            <person name="Jenkins J."/>
            <person name="Plott C."/>
            <person name="Lovell J."/>
            <person name="Lin Y.M."/>
            <person name="Vaughn R."/>
            <person name="Liu B."/>
            <person name="Simpson S."/>
            <person name="Scheffler B.E."/>
            <person name="Wen L."/>
            <person name="Saski C.A."/>
            <person name="Grover C.E."/>
            <person name="Hu G."/>
            <person name="Conover J.L."/>
            <person name="Carlson J.W."/>
            <person name="Shu S."/>
            <person name="Boston L.B."/>
            <person name="Williams M."/>
            <person name="Peterson D.G."/>
            <person name="McGee K."/>
            <person name="Jones D.C."/>
            <person name="Wendel J.F."/>
            <person name="Stelly D.M."/>
            <person name="Grimwood J."/>
            <person name="Schmutz J."/>
        </authorList>
    </citation>
    <scope>NUCLEOTIDE SEQUENCE [LARGE SCALE GENOMIC DNA]</scope>
    <source>
        <strain evidence="2">cv. 3-79</strain>
    </source>
</reference>
<sequence length="81" mass="9453">MIQVEFFTILITNVCNLLKSRQHTRRLLCSSKLGTNSCCDYDTINLPKTFMIAHISDNKEPSFSFFWKKEMSLILLVFFLA</sequence>
<dbReference type="EMBL" id="CM018215">
    <property type="protein sequence ID" value="KAB2044144.1"/>
    <property type="molecule type" value="Genomic_DNA"/>
</dbReference>
<gene>
    <name evidence="1" type="ORF">ES319_D01G069700v1</name>
</gene>